<dbReference type="PROSITE" id="PS51352">
    <property type="entry name" value="THIOREDOXIN_2"/>
    <property type="match status" value="1"/>
</dbReference>
<dbReference type="RefSeq" id="WP_229738815.1">
    <property type="nucleotide sequence ID" value="NZ_BMER01000004.1"/>
</dbReference>
<comment type="similarity">
    <text evidence="1">Belongs to the SCO1/2 family.</text>
</comment>
<sequence length="251" mass="29031">MSNSEVSFLLIFDAIFIPAKIGFRIKFYFFHMMNLFFNRQRVLLILVLAFASCSTETDKKLPIIGLHDIEQHEVHGKKIVDTSYHKIPDFSFINQDSSIVTNETFDDKVYIANFFFTNCPSICPTMQRSLLRIYEKYSENKRVALLSHSIDFKHDSPSVLKSYAQKLGVKDNRWQFVTGSKKDIYGIAEKYLVYASEDASAPGGYDHQSYLVLVDQNKYIRGFYDGTNDEQVLQLLKDIETLMKENKHGTN</sequence>
<keyword evidence="3" id="KW-0479">Metal-binding</keyword>
<evidence type="ECO:0000256" key="1">
    <source>
        <dbReference type="ARBA" id="ARBA00010996"/>
    </source>
</evidence>
<accession>A0A917MDE2</accession>
<keyword evidence="2 3" id="KW-0186">Copper</keyword>
<dbReference type="CDD" id="cd02968">
    <property type="entry name" value="SCO"/>
    <property type="match status" value="1"/>
</dbReference>
<keyword evidence="5" id="KW-0812">Transmembrane</keyword>
<protein>
    <recommendedName>
        <fullName evidence="6">Thioredoxin domain-containing protein</fullName>
    </recommendedName>
</protein>
<keyword evidence="5" id="KW-1133">Transmembrane helix</keyword>
<dbReference type="InterPro" id="IPR013766">
    <property type="entry name" value="Thioredoxin_domain"/>
</dbReference>
<evidence type="ECO:0000313" key="8">
    <source>
        <dbReference type="Proteomes" id="UP000660862"/>
    </source>
</evidence>
<dbReference type="GO" id="GO:0046872">
    <property type="term" value="F:metal ion binding"/>
    <property type="evidence" value="ECO:0007669"/>
    <property type="project" value="UniProtKB-KW"/>
</dbReference>
<evidence type="ECO:0000313" key="7">
    <source>
        <dbReference type="EMBL" id="GGG96095.1"/>
    </source>
</evidence>
<keyword evidence="8" id="KW-1185">Reference proteome</keyword>
<gene>
    <name evidence="7" type="ORF">GCM10007415_34130</name>
</gene>
<dbReference type="Proteomes" id="UP000660862">
    <property type="component" value="Unassembled WGS sequence"/>
</dbReference>
<dbReference type="SUPFAM" id="SSF52833">
    <property type="entry name" value="Thioredoxin-like"/>
    <property type="match status" value="1"/>
</dbReference>
<feature type="disulfide bond" description="Redox-active" evidence="4">
    <location>
        <begin position="119"/>
        <end position="123"/>
    </location>
</feature>
<reference evidence="7" key="2">
    <citation type="submission" date="2020-09" db="EMBL/GenBank/DDBJ databases">
        <authorList>
            <person name="Sun Q."/>
            <person name="Zhou Y."/>
        </authorList>
    </citation>
    <scope>NUCLEOTIDE SEQUENCE</scope>
    <source>
        <strain evidence="7">CGMCC 1.12195</strain>
    </source>
</reference>
<evidence type="ECO:0000259" key="6">
    <source>
        <dbReference type="PROSITE" id="PS51352"/>
    </source>
</evidence>
<comment type="caution">
    <text evidence="7">The sequence shown here is derived from an EMBL/GenBank/DDBJ whole genome shotgun (WGS) entry which is preliminary data.</text>
</comment>
<dbReference type="InterPro" id="IPR036249">
    <property type="entry name" value="Thioredoxin-like_sf"/>
</dbReference>
<keyword evidence="4" id="KW-1015">Disulfide bond</keyword>
<dbReference type="PANTHER" id="PTHR12151">
    <property type="entry name" value="ELECTRON TRANSPORT PROTIN SCO1/SENC FAMILY MEMBER"/>
    <property type="match status" value="1"/>
</dbReference>
<dbReference type="InterPro" id="IPR003782">
    <property type="entry name" value="SCO1/SenC"/>
</dbReference>
<feature type="transmembrane region" description="Helical" evidence="5">
    <location>
        <begin position="6"/>
        <end position="23"/>
    </location>
</feature>
<reference evidence="7" key="1">
    <citation type="journal article" date="2014" name="Int. J. Syst. Evol. Microbiol.">
        <title>Complete genome sequence of Corynebacterium casei LMG S-19264T (=DSM 44701T), isolated from a smear-ripened cheese.</title>
        <authorList>
            <consortium name="US DOE Joint Genome Institute (JGI-PGF)"/>
            <person name="Walter F."/>
            <person name="Albersmeier A."/>
            <person name="Kalinowski J."/>
            <person name="Ruckert C."/>
        </authorList>
    </citation>
    <scope>NUCLEOTIDE SEQUENCE</scope>
    <source>
        <strain evidence="7">CGMCC 1.12195</strain>
    </source>
</reference>
<proteinExistence type="inferred from homology"/>
<evidence type="ECO:0000256" key="4">
    <source>
        <dbReference type="PIRSR" id="PIRSR603782-2"/>
    </source>
</evidence>
<organism evidence="7 8">
    <name type="scientific">Parapedobacter pyrenivorans</name>
    <dbReference type="NCBI Taxonomy" id="1305674"/>
    <lineage>
        <taxon>Bacteria</taxon>
        <taxon>Pseudomonadati</taxon>
        <taxon>Bacteroidota</taxon>
        <taxon>Sphingobacteriia</taxon>
        <taxon>Sphingobacteriales</taxon>
        <taxon>Sphingobacteriaceae</taxon>
        <taxon>Parapedobacter</taxon>
    </lineage>
</organism>
<dbReference type="PANTHER" id="PTHR12151:SF25">
    <property type="entry name" value="LINALOOL DEHYDRATASE_ISOMERASE DOMAIN-CONTAINING PROTEIN"/>
    <property type="match status" value="1"/>
</dbReference>
<feature type="binding site" evidence="3">
    <location>
        <position position="123"/>
    </location>
    <ligand>
        <name>Cu cation</name>
        <dbReference type="ChEBI" id="CHEBI:23378"/>
    </ligand>
</feature>
<dbReference type="AlphaFoldDB" id="A0A917MDE2"/>
<dbReference type="EMBL" id="BMER01000004">
    <property type="protein sequence ID" value="GGG96095.1"/>
    <property type="molecule type" value="Genomic_DNA"/>
</dbReference>
<keyword evidence="5" id="KW-0472">Membrane</keyword>
<feature type="domain" description="Thioredoxin" evidence="6">
    <location>
        <begin position="81"/>
        <end position="244"/>
    </location>
</feature>
<dbReference type="Pfam" id="PF02630">
    <property type="entry name" value="SCO1-SenC"/>
    <property type="match status" value="1"/>
</dbReference>
<name>A0A917MDE2_9SPHI</name>
<evidence type="ECO:0000256" key="2">
    <source>
        <dbReference type="ARBA" id="ARBA00023008"/>
    </source>
</evidence>
<feature type="binding site" evidence="3">
    <location>
        <position position="207"/>
    </location>
    <ligand>
        <name>Cu cation</name>
        <dbReference type="ChEBI" id="CHEBI:23378"/>
    </ligand>
</feature>
<dbReference type="Gene3D" id="3.40.30.10">
    <property type="entry name" value="Glutaredoxin"/>
    <property type="match status" value="1"/>
</dbReference>
<evidence type="ECO:0000256" key="5">
    <source>
        <dbReference type="SAM" id="Phobius"/>
    </source>
</evidence>
<feature type="binding site" evidence="3">
    <location>
        <position position="119"/>
    </location>
    <ligand>
        <name>Cu cation</name>
        <dbReference type="ChEBI" id="CHEBI:23378"/>
    </ligand>
</feature>
<evidence type="ECO:0000256" key="3">
    <source>
        <dbReference type="PIRSR" id="PIRSR603782-1"/>
    </source>
</evidence>